<protein>
    <submittedName>
        <fullName evidence="1">Uncharacterized protein</fullName>
    </submittedName>
</protein>
<dbReference type="AlphaFoldDB" id="A0A2P2PLV1"/>
<reference evidence="1" key="1">
    <citation type="submission" date="2018-02" db="EMBL/GenBank/DDBJ databases">
        <title>Rhizophora mucronata_Transcriptome.</title>
        <authorList>
            <person name="Meera S.P."/>
            <person name="Sreeshan A."/>
            <person name="Augustine A."/>
        </authorList>
    </citation>
    <scope>NUCLEOTIDE SEQUENCE</scope>
    <source>
        <tissue evidence="1">Leaf</tissue>
    </source>
</reference>
<accession>A0A2P2PLV1</accession>
<proteinExistence type="predicted"/>
<sequence length="38" mass="4351">MIGNLHQSFEIKPSLTFPFIPSKRNMMTSLLGFCIFFG</sequence>
<dbReference type="EMBL" id="GGEC01075228">
    <property type="protein sequence ID" value="MBX55712.1"/>
    <property type="molecule type" value="Transcribed_RNA"/>
</dbReference>
<name>A0A2P2PLV1_RHIMU</name>
<evidence type="ECO:0000313" key="1">
    <source>
        <dbReference type="EMBL" id="MBX55712.1"/>
    </source>
</evidence>
<organism evidence="1">
    <name type="scientific">Rhizophora mucronata</name>
    <name type="common">Asiatic mangrove</name>
    <dbReference type="NCBI Taxonomy" id="61149"/>
    <lineage>
        <taxon>Eukaryota</taxon>
        <taxon>Viridiplantae</taxon>
        <taxon>Streptophyta</taxon>
        <taxon>Embryophyta</taxon>
        <taxon>Tracheophyta</taxon>
        <taxon>Spermatophyta</taxon>
        <taxon>Magnoliopsida</taxon>
        <taxon>eudicotyledons</taxon>
        <taxon>Gunneridae</taxon>
        <taxon>Pentapetalae</taxon>
        <taxon>rosids</taxon>
        <taxon>fabids</taxon>
        <taxon>Malpighiales</taxon>
        <taxon>Rhizophoraceae</taxon>
        <taxon>Rhizophora</taxon>
    </lineage>
</organism>